<dbReference type="RefSeq" id="WP_067362220.1">
    <property type="nucleotide sequence ID" value="NZ_JBIUBN010000032.1"/>
</dbReference>
<evidence type="ECO:0000256" key="1">
    <source>
        <dbReference type="SAM" id="SignalP"/>
    </source>
</evidence>
<organism evidence="2 3">
    <name type="scientific">Micromonospora rosaria</name>
    <dbReference type="NCBI Taxonomy" id="47874"/>
    <lineage>
        <taxon>Bacteria</taxon>
        <taxon>Bacillati</taxon>
        <taxon>Actinomycetota</taxon>
        <taxon>Actinomycetes</taxon>
        <taxon>Micromonosporales</taxon>
        <taxon>Micromonosporaceae</taxon>
        <taxon>Micromonospora</taxon>
    </lineage>
</organism>
<protein>
    <recommendedName>
        <fullName evidence="4">Ig-like domain-containing protein</fullName>
    </recommendedName>
</protein>
<evidence type="ECO:0000313" key="3">
    <source>
        <dbReference type="Proteomes" id="UP000070620"/>
    </source>
</evidence>
<reference evidence="2 3" key="1">
    <citation type="submission" date="2016-01" db="EMBL/GenBank/DDBJ databases">
        <title>Whole genome sequence and analysis of Micromonospora rosaria DSM 803, which can produce antibacterial substance rosamicin.</title>
        <authorList>
            <person name="Yang H."/>
            <person name="He X."/>
            <person name="Zhu D."/>
        </authorList>
    </citation>
    <scope>NUCLEOTIDE SEQUENCE [LARGE SCALE GENOMIC DNA]</scope>
    <source>
        <strain evidence="2 3">DSM 803</strain>
    </source>
</reference>
<keyword evidence="1" id="KW-0732">Signal</keyword>
<keyword evidence="3" id="KW-1185">Reference proteome</keyword>
<sequence>MSPHHTLFASRFRRRPPALLLILGLLLGLAAPTVAAAPVSAGPSVLTLPFCTSSGFFDPDPIVGPVTTGTTWTFIGARSNGPFTYRYWMAQRPSGGSSILYYQHSLVAECNSANLLVSSTELTTTSVSASSIYCTRYTDISSPVMASTERYVGQRWVPTTGLTPTATIRYWHGEWYSLTSLTWNYSYSYVVRC</sequence>
<comment type="caution">
    <text evidence="2">The sequence shown here is derived from an EMBL/GenBank/DDBJ whole genome shotgun (WGS) entry which is preliminary data.</text>
</comment>
<dbReference type="AlphaFoldDB" id="A0A136PVL6"/>
<accession>A0A136PVL6</accession>
<feature type="signal peptide" evidence="1">
    <location>
        <begin position="1"/>
        <end position="36"/>
    </location>
</feature>
<name>A0A136PVL6_9ACTN</name>
<dbReference type="Proteomes" id="UP000070620">
    <property type="component" value="Unassembled WGS sequence"/>
</dbReference>
<feature type="chain" id="PRO_5007478455" description="Ig-like domain-containing protein" evidence="1">
    <location>
        <begin position="37"/>
        <end position="193"/>
    </location>
</feature>
<evidence type="ECO:0000313" key="2">
    <source>
        <dbReference type="EMBL" id="KXK62452.1"/>
    </source>
</evidence>
<gene>
    <name evidence="2" type="ORF">AWW66_08385</name>
</gene>
<dbReference type="OrthoDB" id="3387593at2"/>
<evidence type="ECO:0008006" key="4">
    <source>
        <dbReference type="Google" id="ProtNLM"/>
    </source>
</evidence>
<dbReference type="EMBL" id="LRQV01000019">
    <property type="protein sequence ID" value="KXK62452.1"/>
    <property type="molecule type" value="Genomic_DNA"/>
</dbReference>
<proteinExistence type="predicted"/>